<dbReference type="UniPathway" id="UPA00053">
    <property type="reaction ID" value="UER00089"/>
</dbReference>
<dbReference type="PANTHER" id="PTHR21090">
    <property type="entry name" value="AROM/DEHYDROQUINATE SYNTHASE"/>
    <property type="match status" value="1"/>
</dbReference>
<sequence>MTGPSSPSSTASHPASAAQPWRASPCAALTGAVRVPGDKSMSHRALLLGALAVGRTTVSGLLESEDVIATAGAVTALGARAVDRGEGNWEIDGVGIGGLAEPQQALDFGNSGTGCRLMMGVLAGHPITATFIGDASLSRRPMKRITDPLSQMGARFAGPEGGTLPITLTGANPPLPLTYTLPVASAQVKSAVLLAGLSAPGQTTVLEPVRTRDHTENMLRAFGCEVAVDEGPHGIHAVRVTGECELTPTHVDVPADPSSAAFPLVAALLVEGSDVLARDVMVNPLRAGLFSVLKEMGADITFENERETGGERVADIRARFSSLKGIVVPPEGAASMIDEYPVLAVAAAFAEGKTVMRGLEELRVKESDRISATVAMLEACGAEVEELEDGMIVTGRGGRISGGGHVLTGMDHRIAMSAVVAGLAAENAVTIDDAAMIATSFPAFRDLMTGLGAQIAPTNG</sequence>
<feature type="region of interest" description="Disordered" evidence="10">
    <location>
        <begin position="1"/>
        <end position="21"/>
    </location>
</feature>
<dbReference type="GO" id="GO:0005737">
    <property type="term" value="C:cytoplasm"/>
    <property type="evidence" value="ECO:0007669"/>
    <property type="project" value="UniProtKB-SubCell"/>
</dbReference>
<organism evidence="12 13">
    <name type="scientific">Pyruvatibacter mobilis</name>
    <dbReference type="NCBI Taxonomy" id="1712261"/>
    <lineage>
        <taxon>Bacteria</taxon>
        <taxon>Pseudomonadati</taxon>
        <taxon>Pseudomonadota</taxon>
        <taxon>Alphaproteobacteria</taxon>
        <taxon>Hyphomicrobiales</taxon>
        <taxon>Parvibaculaceae</taxon>
        <taxon>Pyruvatibacter</taxon>
    </lineage>
</organism>
<proteinExistence type="inferred from homology"/>
<feature type="binding site" evidence="9">
    <location>
        <position position="369"/>
    </location>
    <ligand>
        <name>phosphoenolpyruvate</name>
        <dbReference type="ChEBI" id="CHEBI:58702"/>
    </ligand>
</feature>
<dbReference type="PANTHER" id="PTHR21090:SF5">
    <property type="entry name" value="PENTAFUNCTIONAL AROM POLYPEPTIDE"/>
    <property type="match status" value="1"/>
</dbReference>
<feature type="binding site" evidence="9">
    <location>
        <position position="187"/>
    </location>
    <ligand>
        <name>3-phosphoshikimate</name>
        <dbReference type="ChEBI" id="CHEBI:145989"/>
    </ligand>
</feature>
<dbReference type="GO" id="GO:0003866">
    <property type="term" value="F:3-phosphoshikimate 1-carboxyvinyltransferase activity"/>
    <property type="evidence" value="ECO:0007669"/>
    <property type="project" value="UniProtKB-UniRule"/>
</dbReference>
<evidence type="ECO:0000256" key="3">
    <source>
        <dbReference type="ARBA" id="ARBA00009948"/>
    </source>
</evidence>
<feature type="binding site" evidence="9">
    <location>
        <position position="338"/>
    </location>
    <ligand>
        <name>3-phosphoshikimate</name>
        <dbReference type="ChEBI" id="CHEBI:145989"/>
    </ligand>
</feature>
<feature type="binding site" evidence="9">
    <location>
        <position position="365"/>
    </location>
    <ligand>
        <name>3-phosphoshikimate</name>
        <dbReference type="ChEBI" id="CHEBI:145989"/>
    </ligand>
</feature>
<evidence type="ECO:0000256" key="7">
    <source>
        <dbReference type="ARBA" id="ARBA00023141"/>
    </source>
</evidence>
<feature type="compositionally biased region" description="Low complexity" evidence="10">
    <location>
        <begin position="1"/>
        <end position="20"/>
    </location>
</feature>
<gene>
    <name evidence="9 12" type="primary">aroA</name>
    <name evidence="12" type="ORF">GTQ45_03860</name>
</gene>
<feature type="binding site" evidence="9">
    <location>
        <position position="140"/>
    </location>
    <ligand>
        <name>phosphoenolpyruvate</name>
        <dbReference type="ChEBI" id="CHEBI:58702"/>
    </ligand>
</feature>
<dbReference type="GO" id="GO:0009073">
    <property type="term" value="P:aromatic amino acid family biosynthetic process"/>
    <property type="evidence" value="ECO:0007669"/>
    <property type="project" value="UniProtKB-KW"/>
</dbReference>
<dbReference type="EC" id="2.5.1.19" evidence="9"/>
<dbReference type="FunFam" id="3.65.10.10:FF:000005">
    <property type="entry name" value="3-phosphoshikimate 1-carboxyvinyltransferase"/>
    <property type="match status" value="1"/>
</dbReference>
<dbReference type="Gene3D" id="3.65.10.10">
    <property type="entry name" value="Enolpyruvate transferase domain"/>
    <property type="match status" value="2"/>
</dbReference>
<feature type="binding site" evidence="9">
    <location>
        <position position="187"/>
    </location>
    <ligand>
        <name>phosphoenolpyruvate</name>
        <dbReference type="ChEBI" id="CHEBI:58702"/>
    </ligand>
</feature>
<feature type="binding site" evidence="9">
    <location>
        <position position="39"/>
    </location>
    <ligand>
        <name>phosphoenolpyruvate</name>
        <dbReference type="ChEBI" id="CHEBI:58702"/>
    </ligand>
</feature>
<comment type="caution">
    <text evidence="12">The sequence shown here is derived from an EMBL/GenBank/DDBJ whole genome shotgun (WGS) entry which is preliminary data.</text>
</comment>
<evidence type="ECO:0000256" key="4">
    <source>
        <dbReference type="ARBA" id="ARBA00022490"/>
    </source>
</evidence>
<evidence type="ECO:0000256" key="8">
    <source>
        <dbReference type="ARBA" id="ARBA00044633"/>
    </source>
</evidence>
<feature type="domain" description="Enolpyruvate transferase" evidence="11">
    <location>
        <begin position="27"/>
        <end position="446"/>
    </location>
</feature>
<feature type="binding site" evidence="9">
    <location>
        <position position="40"/>
    </location>
    <ligand>
        <name>3-phosphoshikimate</name>
        <dbReference type="ChEBI" id="CHEBI:145989"/>
    </ligand>
</feature>
<evidence type="ECO:0000313" key="12">
    <source>
        <dbReference type="EMBL" id="NBG94863.1"/>
    </source>
</evidence>
<dbReference type="EMBL" id="WXYQ01000004">
    <property type="protein sequence ID" value="NBG94863.1"/>
    <property type="molecule type" value="Genomic_DNA"/>
</dbReference>
<comment type="caution">
    <text evidence="9">Lacks conserved residue(s) required for the propagation of feature annotation.</text>
</comment>
<feature type="binding site" evidence="9">
    <location>
        <position position="44"/>
    </location>
    <ligand>
        <name>3-phosphoshikimate</name>
        <dbReference type="ChEBI" id="CHEBI:145989"/>
    </ligand>
</feature>
<dbReference type="HAMAP" id="MF_00210">
    <property type="entry name" value="EPSP_synth"/>
    <property type="match status" value="1"/>
</dbReference>
<feature type="active site" description="Proton acceptor" evidence="9">
    <location>
        <position position="338"/>
    </location>
</feature>
<dbReference type="InterPro" id="IPR013792">
    <property type="entry name" value="RNA3'P_cycl/enolpyr_Trfase_a/b"/>
</dbReference>
<keyword evidence="4 9" id="KW-0963">Cytoplasm</keyword>
<accession>A0A845Q881</accession>
<dbReference type="InterPro" id="IPR001986">
    <property type="entry name" value="Enolpyruvate_Tfrase_dom"/>
</dbReference>
<dbReference type="InterPro" id="IPR006264">
    <property type="entry name" value="EPSP_synthase"/>
</dbReference>
<feature type="binding site" evidence="9">
    <location>
        <position position="112"/>
    </location>
    <ligand>
        <name>phosphoenolpyruvate</name>
        <dbReference type="ChEBI" id="CHEBI:58702"/>
    </ligand>
</feature>
<dbReference type="GO" id="GO:0009423">
    <property type="term" value="P:chorismate biosynthetic process"/>
    <property type="evidence" value="ECO:0007669"/>
    <property type="project" value="UniProtKB-UniRule"/>
</dbReference>
<evidence type="ECO:0000256" key="2">
    <source>
        <dbReference type="ARBA" id="ARBA00004811"/>
    </source>
</evidence>
<dbReference type="InterPro" id="IPR036968">
    <property type="entry name" value="Enolpyruvate_Tfrase_sf"/>
</dbReference>
<dbReference type="GO" id="GO:0008652">
    <property type="term" value="P:amino acid biosynthetic process"/>
    <property type="evidence" value="ECO:0007669"/>
    <property type="project" value="UniProtKB-KW"/>
</dbReference>
<evidence type="ECO:0000259" key="11">
    <source>
        <dbReference type="Pfam" id="PF00275"/>
    </source>
</evidence>
<comment type="pathway">
    <text evidence="2 9">Metabolic intermediate biosynthesis; chorismate biosynthesis; chorismate from D-erythrose 4-phosphate and phosphoenolpyruvate: step 6/7.</text>
</comment>
<dbReference type="PROSITE" id="PS00104">
    <property type="entry name" value="EPSP_SYNTHASE_1"/>
    <property type="match status" value="1"/>
</dbReference>
<dbReference type="AlphaFoldDB" id="A0A845Q881"/>
<evidence type="ECO:0000256" key="5">
    <source>
        <dbReference type="ARBA" id="ARBA00022605"/>
    </source>
</evidence>
<comment type="function">
    <text evidence="1 9">Catalyzes the transfer of the enolpyruvyl moiety of phosphoenolpyruvate (PEP) to the 5-hydroxyl of shikimate-3-phosphate (S3P) to produce enolpyruvyl shikimate-3-phosphate and inorganic phosphate.</text>
</comment>
<dbReference type="GeneID" id="300655772"/>
<dbReference type="OrthoDB" id="9809920at2"/>
<dbReference type="Pfam" id="PF00275">
    <property type="entry name" value="EPSP_synthase"/>
    <property type="match status" value="1"/>
</dbReference>
<evidence type="ECO:0000256" key="9">
    <source>
        <dbReference type="HAMAP-Rule" id="MF_00210"/>
    </source>
</evidence>
<feature type="binding site" evidence="9">
    <location>
        <position position="185"/>
    </location>
    <ligand>
        <name>3-phosphoshikimate</name>
        <dbReference type="ChEBI" id="CHEBI:145989"/>
    </ligand>
</feature>
<reference evidence="12 13" key="1">
    <citation type="journal article" date="2016" name="Int. J. Syst. Evol. Microbiol.">
        <title>Pyruvatibacter mobilis gen. nov., sp. nov., a marine bacterium from the culture broth of Picochlorum sp. 122.</title>
        <authorList>
            <person name="Wang G."/>
            <person name="Tang M."/>
            <person name="Wu H."/>
            <person name="Dai S."/>
            <person name="Li T."/>
            <person name="Chen C."/>
            <person name="He H."/>
            <person name="Fan J."/>
            <person name="Xiang W."/>
            <person name="Li X."/>
        </authorList>
    </citation>
    <scope>NUCLEOTIDE SEQUENCE [LARGE SCALE GENOMIC DNA]</scope>
    <source>
        <strain evidence="12 13">GYP-11</strain>
    </source>
</reference>
<comment type="catalytic activity">
    <reaction evidence="8">
        <text>3-phosphoshikimate + phosphoenolpyruvate = 5-O-(1-carboxyvinyl)-3-phosphoshikimate + phosphate</text>
        <dbReference type="Rhea" id="RHEA:21256"/>
        <dbReference type="ChEBI" id="CHEBI:43474"/>
        <dbReference type="ChEBI" id="CHEBI:57701"/>
        <dbReference type="ChEBI" id="CHEBI:58702"/>
        <dbReference type="ChEBI" id="CHEBI:145989"/>
        <dbReference type="EC" id="2.5.1.19"/>
    </reaction>
    <physiologicalReaction direction="left-to-right" evidence="8">
        <dbReference type="Rhea" id="RHEA:21257"/>
    </physiologicalReaction>
</comment>
<evidence type="ECO:0000256" key="6">
    <source>
        <dbReference type="ARBA" id="ARBA00022679"/>
    </source>
</evidence>
<keyword evidence="13" id="KW-1185">Reference proteome</keyword>
<dbReference type="FunFam" id="3.65.10.10:FF:000006">
    <property type="entry name" value="3-phosphoshikimate 1-carboxyvinyltransferase"/>
    <property type="match status" value="1"/>
</dbReference>
<comment type="subunit">
    <text evidence="9">Monomer.</text>
</comment>
<feature type="binding site" evidence="9">
    <location>
        <position position="39"/>
    </location>
    <ligand>
        <name>3-phosphoshikimate</name>
        <dbReference type="ChEBI" id="CHEBI:145989"/>
    </ligand>
</feature>
<dbReference type="SUPFAM" id="SSF55205">
    <property type="entry name" value="EPT/RTPC-like"/>
    <property type="match status" value="1"/>
</dbReference>
<keyword evidence="7 9" id="KW-0057">Aromatic amino acid biosynthesis</keyword>
<dbReference type="Proteomes" id="UP000470384">
    <property type="component" value="Unassembled WGS sequence"/>
</dbReference>
<evidence type="ECO:0000313" key="13">
    <source>
        <dbReference type="Proteomes" id="UP000470384"/>
    </source>
</evidence>
<keyword evidence="6 9" id="KW-0808">Transferase</keyword>
<dbReference type="PIRSF" id="PIRSF000505">
    <property type="entry name" value="EPSPS"/>
    <property type="match status" value="1"/>
</dbReference>
<dbReference type="PROSITE" id="PS00885">
    <property type="entry name" value="EPSP_SYNTHASE_2"/>
    <property type="match status" value="1"/>
</dbReference>
<dbReference type="RefSeq" id="WP_160586930.1">
    <property type="nucleotide sequence ID" value="NZ_BMHN01000001.1"/>
</dbReference>
<name>A0A845Q881_9HYPH</name>
<comment type="subcellular location">
    <subcellularLocation>
        <location evidence="9">Cytoplasm</location>
    </subcellularLocation>
</comment>
<feature type="binding site" evidence="9">
    <location>
        <position position="413"/>
    </location>
    <ligand>
        <name>phosphoenolpyruvate</name>
        <dbReference type="ChEBI" id="CHEBI:58702"/>
    </ligand>
</feature>
<dbReference type="CDD" id="cd01556">
    <property type="entry name" value="EPSP_synthase"/>
    <property type="match status" value="1"/>
</dbReference>
<protein>
    <recommendedName>
        <fullName evidence="9">3-phosphoshikimate 1-carboxyvinyltransferase</fullName>
        <ecNumber evidence="9">2.5.1.19</ecNumber>
    </recommendedName>
    <alternativeName>
        <fullName evidence="9">5-enolpyruvylshikimate-3-phosphate synthase</fullName>
        <shortName evidence="9">EPSP synthase</shortName>
        <shortName evidence="9">EPSPS</shortName>
    </alternativeName>
</protein>
<dbReference type="NCBIfam" id="TIGR01356">
    <property type="entry name" value="aroA"/>
    <property type="match status" value="1"/>
</dbReference>
<keyword evidence="5 9" id="KW-0028">Amino-acid biosynthesis</keyword>
<evidence type="ECO:0000256" key="10">
    <source>
        <dbReference type="SAM" id="MobiDB-lite"/>
    </source>
</evidence>
<evidence type="ECO:0000256" key="1">
    <source>
        <dbReference type="ARBA" id="ARBA00002174"/>
    </source>
</evidence>
<comment type="similarity">
    <text evidence="3 9">Belongs to the EPSP synthase family.</text>
</comment>
<dbReference type="InterPro" id="IPR023193">
    <property type="entry name" value="EPSP_synthase_CS"/>
</dbReference>